<dbReference type="Proteomes" id="UP000054995">
    <property type="component" value="Unassembled WGS sequence"/>
</dbReference>
<gene>
    <name evidence="1" type="ORF">T4D_868</name>
</gene>
<organism evidence="1 2">
    <name type="scientific">Trichinella pseudospiralis</name>
    <name type="common">Parasitic roundworm</name>
    <dbReference type="NCBI Taxonomy" id="6337"/>
    <lineage>
        <taxon>Eukaryota</taxon>
        <taxon>Metazoa</taxon>
        <taxon>Ecdysozoa</taxon>
        <taxon>Nematoda</taxon>
        <taxon>Enoplea</taxon>
        <taxon>Dorylaimia</taxon>
        <taxon>Trichinellida</taxon>
        <taxon>Trichinellidae</taxon>
        <taxon>Trichinella</taxon>
    </lineage>
</organism>
<name>A0A0V1FHE3_TRIPS</name>
<keyword evidence="2" id="KW-1185">Reference proteome</keyword>
<evidence type="ECO:0000313" key="1">
    <source>
        <dbReference type="EMBL" id="KRY85483.1"/>
    </source>
</evidence>
<comment type="caution">
    <text evidence="1">The sequence shown here is derived from an EMBL/GenBank/DDBJ whole genome shotgun (WGS) entry which is preliminary data.</text>
</comment>
<accession>A0A0V1FHE3</accession>
<proteinExistence type="predicted"/>
<dbReference type="EMBL" id="JYDT01000089">
    <property type="protein sequence ID" value="KRY85483.1"/>
    <property type="molecule type" value="Genomic_DNA"/>
</dbReference>
<reference evidence="1 2" key="1">
    <citation type="submission" date="2015-01" db="EMBL/GenBank/DDBJ databases">
        <title>Evolution of Trichinella species and genotypes.</title>
        <authorList>
            <person name="Korhonen P.K."/>
            <person name="Edoardo P."/>
            <person name="Giuseppe L.R."/>
            <person name="Gasser R.B."/>
        </authorList>
    </citation>
    <scope>NUCLEOTIDE SEQUENCE [LARGE SCALE GENOMIC DNA]</scope>
    <source>
        <strain evidence="1">ISS470</strain>
    </source>
</reference>
<sequence>MLAWLTHSFNFILLQMCSCCSGKSEGQKVDLSEDVRNDIRHDRSVLSFPAELAGKRRSVCKSGRLAV</sequence>
<evidence type="ECO:0000313" key="2">
    <source>
        <dbReference type="Proteomes" id="UP000054995"/>
    </source>
</evidence>
<protein>
    <submittedName>
        <fullName evidence="1">Uncharacterized protein</fullName>
    </submittedName>
</protein>